<proteinExistence type="predicted"/>
<evidence type="ECO:0000313" key="2">
    <source>
        <dbReference type="Proteomes" id="UP000326202"/>
    </source>
</evidence>
<sequence>MSEGRRSGLPDEDPSAASPELIVEMRVGSHLYGTDTPRSDLDIKGVYLPAARDILLQRVAPSLLQAAAKAPGQRNQAGDQDCEYYSLQRYLEFLAEGQTGALDMLFAPEGAMLRPPAPLWYEIQAASGRLVTRQAASFLRYSRQQAAKFGIKGSRVAAGRRALAVLSAAEARLGTTARLEEIADELAILVQGAEHLGLVDLPAPGGEAVPHLEVCGRKISYRVSIKTAREIVQKLVEEYGARALQAERNEGVDWKALSHAVRVGREAVELLQTGRIAFPLREAGHLKRIKAGEIPYQLVAEEIESLLVEVETAAAGSRLSPTPDRGLIEELVSRAYRQQIERGP</sequence>
<accession>A0A5J6MD40</accession>
<evidence type="ECO:0000313" key="1">
    <source>
        <dbReference type="EMBL" id="QEX15358.1"/>
    </source>
</evidence>
<reference evidence="1 2" key="1">
    <citation type="submission" date="2019-08" db="EMBL/GenBank/DDBJ databases">
        <title>Hyperibacter terrae gen. nov., sp. nov. and Hyperibacter viscosus sp. nov., two new members in the family Rhodospirillaceae isolated from the rhizosphere of Hypericum perforatum.</title>
        <authorList>
            <person name="Noviana Z."/>
        </authorList>
    </citation>
    <scope>NUCLEOTIDE SEQUENCE [LARGE SCALE GENOMIC DNA]</scope>
    <source>
        <strain evidence="1 2">R5913</strain>
    </source>
</reference>
<dbReference type="AlphaFoldDB" id="A0A5J6MD40"/>
<dbReference type="OrthoDB" id="5148222at2"/>
<dbReference type="EMBL" id="CP042906">
    <property type="protein sequence ID" value="QEX15358.1"/>
    <property type="molecule type" value="Genomic_DNA"/>
</dbReference>
<protein>
    <recommendedName>
        <fullName evidence="3">Nucleotidyltransferase</fullName>
    </recommendedName>
</protein>
<dbReference type="RefSeq" id="WP_151175816.1">
    <property type="nucleotide sequence ID" value="NZ_CP042906.1"/>
</dbReference>
<name>A0A5J6MD40_9PROT</name>
<dbReference type="Pfam" id="PF10127">
    <property type="entry name" value="RlaP"/>
    <property type="match status" value="1"/>
</dbReference>
<gene>
    <name evidence="1" type="ORF">FRZ44_06410</name>
</gene>
<dbReference type="InterPro" id="IPR018775">
    <property type="entry name" value="RlaP"/>
</dbReference>
<dbReference type="KEGG" id="htq:FRZ44_06410"/>
<organism evidence="1 2">
    <name type="scientific">Hypericibacter terrae</name>
    <dbReference type="NCBI Taxonomy" id="2602015"/>
    <lineage>
        <taxon>Bacteria</taxon>
        <taxon>Pseudomonadati</taxon>
        <taxon>Pseudomonadota</taxon>
        <taxon>Alphaproteobacteria</taxon>
        <taxon>Rhodospirillales</taxon>
        <taxon>Dongiaceae</taxon>
        <taxon>Hypericibacter</taxon>
    </lineage>
</organism>
<dbReference type="Proteomes" id="UP000326202">
    <property type="component" value="Chromosome"/>
</dbReference>
<evidence type="ECO:0008006" key="3">
    <source>
        <dbReference type="Google" id="ProtNLM"/>
    </source>
</evidence>
<keyword evidence="2" id="KW-1185">Reference proteome</keyword>